<proteinExistence type="predicted"/>
<organism evidence="1 2">
    <name type="scientific">Bacteriophage sp</name>
    <dbReference type="NCBI Taxonomy" id="38018"/>
    <lineage>
        <taxon>Viruses</taxon>
    </lineage>
</organism>
<name>A0ABY5T6U5_9VIRU</name>
<sequence length="96" mass="11032">MRYALRKQDKIASVYSESYLKDHIIKSLNNYFSVTDDYEITGQIETGETYTCNGSEIEYPVLRINDVSDVDSMLEFAIVGQQYDVLKLSFLGRMKG</sequence>
<keyword evidence="2" id="KW-1185">Reference proteome</keyword>
<protein>
    <submittedName>
        <fullName evidence="1">Uncharacterized protein</fullName>
    </submittedName>
</protein>
<dbReference type="EMBL" id="OP031061">
    <property type="protein sequence ID" value="UVN06048.1"/>
    <property type="molecule type" value="Genomic_DNA"/>
</dbReference>
<evidence type="ECO:0000313" key="1">
    <source>
        <dbReference type="EMBL" id="UVN06048.1"/>
    </source>
</evidence>
<dbReference type="Proteomes" id="UP001160508">
    <property type="component" value="Segment"/>
</dbReference>
<evidence type="ECO:0000313" key="2">
    <source>
        <dbReference type="Proteomes" id="UP001160508"/>
    </source>
</evidence>
<reference evidence="1" key="1">
    <citation type="submission" date="2022-07" db="EMBL/GenBank/DDBJ databases">
        <authorList>
            <person name="Nishijima S."/>
        </authorList>
    </citation>
    <scope>NUCLEOTIDE SEQUENCE</scope>
    <source>
        <strain evidence="1">1827_77749</strain>
    </source>
</reference>
<accession>A0ABY5T6U5</accession>